<reference evidence="4" key="1">
    <citation type="journal article" date="2019" name="PLoS Negl. Trop. Dis.">
        <title>Revisiting the worldwide diversity of Leptospira species in the environment.</title>
        <authorList>
            <person name="Vincent A.T."/>
            <person name="Schiettekatte O."/>
            <person name="Bourhy P."/>
            <person name="Veyrier F.J."/>
            <person name="Picardeau M."/>
        </authorList>
    </citation>
    <scope>NUCLEOTIDE SEQUENCE [LARGE SCALE GENOMIC DNA]</scope>
    <source>
        <strain evidence="4">201601113</strain>
    </source>
</reference>
<feature type="domain" description="Glycosyl transferase family 1" evidence="3">
    <location>
        <begin position="196"/>
        <end position="355"/>
    </location>
</feature>
<dbReference type="GO" id="GO:0016757">
    <property type="term" value="F:glycosyltransferase activity"/>
    <property type="evidence" value="ECO:0007669"/>
    <property type="project" value="UniProtKB-KW"/>
</dbReference>
<dbReference type="OrthoDB" id="9806653at2"/>
<organism evidence="4 5">
    <name type="scientific">Leptospira dzoumogneensis</name>
    <dbReference type="NCBI Taxonomy" id="2484904"/>
    <lineage>
        <taxon>Bacteria</taxon>
        <taxon>Pseudomonadati</taxon>
        <taxon>Spirochaetota</taxon>
        <taxon>Spirochaetia</taxon>
        <taxon>Leptospirales</taxon>
        <taxon>Leptospiraceae</taxon>
        <taxon>Leptospira</taxon>
    </lineage>
</organism>
<name>A0A4Z1APD1_9LEPT</name>
<dbReference type="EMBL" id="RQHS01000005">
    <property type="protein sequence ID" value="TGN03299.1"/>
    <property type="molecule type" value="Genomic_DNA"/>
</dbReference>
<dbReference type="PANTHER" id="PTHR12526:SF510">
    <property type="entry name" value="D-INOSITOL 3-PHOSPHATE GLYCOSYLTRANSFERASE"/>
    <property type="match status" value="1"/>
</dbReference>
<keyword evidence="5" id="KW-1185">Reference proteome</keyword>
<comment type="caution">
    <text evidence="4">The sequence shown here is derived from an EMBL/GenBank/DDBJ whole genome shotgun (WGS) entry which is preliminary data.</text>
</comment>
<dbReference type="PANTHER" id="PTHR12526">
    <property type="entry name" value="GLYCOSYLTRANSFERASE"/>
    <property type="match status" value="1"/>
</dbReference>
<dbReference type="SUPFAM" id="SSF53756">
    <property type="entry name" value="UDP-Glycosyltransferase/glycogen phosphorylase"/>
    <property type="match status" value="1"/>
</dbReference>
<dbReference type="Gene3D" id="3.40.50.2000">
    <property type="entry name" value="Glycogen Phosphorylase B"/>
    <property type="match status" value="2"/>
</dbReference>
<dbReference type="AlphaFoldDB" id="A0A4Z1APD1"/>
<keyword evidence="2 4" id="KW-0808">Transferase</keyword>
<evidence type="ECO:0000313" key="4">
    <source>
        <dbReference type="EMBL" id="TGN03299.1"/>
    </source>
</evidence>
<dbReference type="CDD" id="cd03801">
    <property type="entry name" value="GT4_PimA-like"/>
    <property type="match status" value="1"/>
</dbReference>
<dbReference type="Pfam" id="PF00534">
    <property type="entry name" value="Glycos_transf_1"/>
    <property type="match status" value="1"/>
</dbReference>
<dbReference type="RefSeq" id="WP_135755912.1">
    <property type="nucleotide sequence ID" value="NZ_RQHS01000005.1"/>
</dbReference>
<dbReference type="InterPro" id="IPR001296">
    <property type="entry name" value="Glyco_trans_1"/>
</dbReference>
<evidence type="ECO:0000259" key="3">
    <source>
        <dbReference type="Pfam" id="PF00534"/>
    </source>
</evidence>
<sequence length="377" mass="43269">MKKENGTKPKITLFGPMPPFRGGISQYTFQLQKVLGKESDLTTISFRRQYPGFLYPGKSDFDPFFNGQGMGNVFYLIDALNPFSLVKAVNFVVKSGCEFAILSWWTLFWAPGFAFISSRLRKKGINTIFLCHNLFDHDSGFLKKFITKILIRNVDGYLVHSSEQKAILNSIFPDKIVLQNPHPIYQQFPAPKGLLKSRGRLELLFFGFIRPYKGLDLLLEALAMLNDPEIYLTIVGESWRDPNELICYSRELGLKNVEFHLEYTDESLVSEFFHRADLVVLPYRSATGSGVATIAYHYEKPILATRVGGFLDTIIDGETGFLIEAGRHDLIAERIRSLSRKSLEKMKPSIRNYKRKFTWESMVSKILEFHSIFCKKR</sequence>
<evidence type="ECO:0000256" key="2">
    <source>
        <dbReference type="ARBA" id="ARBA00022679"/>
    </source>
</evidence>
<protein>
    <submittedName>
        <fullName evidence="4">Glycosyltransferase</fullName>
    </submittedName>
</protein>
<gene>
    <name evidence="4" type="ORF">EHR06_04640</name>
</gene>
<proteinExistence type="predicted"/>
<evidence type="ECO:0000256" key="1">
    <source>
        <dbReference type="ARBA" id="ARBA00022676"/>
    </source>
</evidence>
<evidence type="ECO:0000313" key="5">
    <source>
        <dbReference type="Proteomes" id="UP000297241"/>
    </source>
</evidence>
<keyword evidence="1" id="KW-0328">Glycosyltransferase</keyword>
<dbReference type="Proteomes" id="UP000297241">
    <property type="component" value="Unassembled WGS sequence"/>
</dbReference>
<accession>A0A4Z1APD1</accession>